<dbReference type="Proteomes" id="UP000030130">
    <property type="component" value="Unassembled WGS sequence"/>
</dbReference>
<keyword evidence="5 7" id="KW-1133">Transmembrane helix</keyword>
<organism evidence="9 10">
    <name type="scientific">Porphyromonas gulae</name>
    <dbReference type="NCBI Taxonomy" id="111105"/>
    <lineage>
        <taxon>Bacteria</taxon>
        <taxon>Pseudomonadati</taxon>
        <taxon>Bacteroidota</taxon>
        <taxon>Bacteroidia</taxon>
        <taxon>Bacteroidales</taxon>
        <taxon>Porphyromonadaceae</taxon>
        <taxon>Porphyromonas</taxon>
    </lineage>
</organism>
<protein>
    <submittedName>
        <fullName evidence="9">ABC transporter permease</fullName>
    </submittedName>
</protein>
<name>A0A0A2F3C1_9PORP</name>
<feature type="transmembrane region" description="Helical" evidence="7">
    <location>
        <begin position="218"/>
        <end position="236"/>
    </location>
</feature>
<evidence type="ECO:0000256" key="1">
    <source>
        <dbReference type="ARBA" id="ARBA00004651"/>
    </source>
</evidence>
<feature type="transmembrane region" description="Helical" evidence="7">
    <location>
        <begin position="94"/>
        <end position="113"/>
    </location>
</feature>
<evidence type="ECO:0000313" key="9">
    <source>
        <dbReference type="EMBL" id="KGN85526.1"/>
    </source>
</evidence>
<dbReference type="eggNOG" id="COG0600">
    <property type="taxonomic scope" value="Bacteria"/>
</dbReference>
<dbReference type="GO" id="GO:0055085">
    <property type="term" value="P:transmembrane transport"/>
    <property type="evidence" value="ECO:0007669"/>
    <property type="project" value="InterPro"/>
</dbReference>
<dbReference type="EMBL" id="JRAI01000053">
    <property type="protein sequence ID" value="KGN85526.1"/>
    <property type="molecule type" value="Genomic_DNA"/>
</dbReference>
<comment type="caution">
    <text evidence="9">The sequence shown here is derived from an EMBL/GenBank/DDBJ whole genome shotgun (WGS) entry which is preliminary data.</text>
</comment>
<dbReference type="PANTHER" id="PTHR30151:SF0">
    <property type="entry name" value="ABC TRANSPORTER PERMEASE PROTEIN MJ0413-RELATED"/>
    <property type="match status" value="1"/>
</dbReference>
<proteinExistence type="inferred from homology"/>
<feature type="transmembrane region" description="Helical" evidence="7">
    <location>
        <begin position="119"/>
        <end position="137"/>
    </location>
</feature>
<dbReference type="STRING" id="111105.HR09_08495"/>
<dbReference type="AlphaFoldDB" id="A0A0A2F3C1"/>
<reference evidence="9 10" key="1">
    <citation type="submission" date="2014-08" db="EMBL/GenBank/DDBJ databases">
        <title>Porphyromonas gulae strain:COT-052_OH1451 Genome sequencing.</title>
        <authorList>
            <person name="Wallis C."/>
            <person name="Deusch O."/>
            <person name="O'Flynn C."/>
            <person name="Davis I."/>
            <person name="Jospin G."/>
            <person name="Darling A.E."/>
            <person name="Coil D.A."/>
            <person name="Alexiev A."/>
            <person name="Horsfall A."/>
            <person name="Kirkwood N."/>
            <person name="Harris S."/>
            <person name="Eisen J.A."/>
        </authorList>
    </citation>
    <scope>NUCLEOTIDE SEQUENCE [LARGE SCALE GENOMIC DNA]</scope>
    <source>
        <strain evidence="10">COT-052 OH1451</strain>
    </source>
</reference>
<evidence type="ECO:0000256" key="5">
    <source>
        <dbReference type="ARBA" id="ARBA00022989"/>
    </source>
</evidence>
<evidence type="ECO:0000256" key="7">
    <source>
        <dbReference type="RuleBase" id="RU363032"/>
    </source>
</evidence>
<evidence type="ECO:0000256" key="2">
    <source>
        <dbReference type="ARBA" id="ARBA00022448"/>
    </source>
</evidence>
<gene>
    <name evidence="9" type="ORF">HR08_05795</name>
</gene>
<feature type="transmembrane region" description="Helical" evidence="7">
    <location>
        <begin position="179"/>
        <end position="197"/>
    </location>
</feature>
<keyword evidence="3" id="KW-1003">Cell membrane</keyword>
<dbReference type="CDD" id="cd06261">
    <property type="entry name" value="TM_PBP2"/>
    <property type="match status" value="1"/>
</dbReference>
<dbReference type="InterPro" id="IPR035906">
    <property type="entry name" value="MetI-like_sf"/>
</dbReference>
<feature type="transmembrane region" description="Helical" evidence="7">
    <location>
        <begin position="59"/>
        <end position="82"/>
    </location>
</feature>
<evidence type="ECO:0000259" key="8">
    <source>
        <dbReference type="PROSITE" id="PS50928"/>
    </source>
</evidence>
<dbReference type="OrthoDB" id="9804353at2"/>
<dbReference type="Pfam" id="PF00528">
    <property type="entry name" value="BPD_transp_1"/>
    <property type="match status" value="1"/>
</dbReference>
<evidence type="ECO:0000313" key="10">
    <source>
        <dbReference type="Proteomes" id="UP000030130"/>
    </source>
</evidence>
<keyword evidence="4 7" id="KW-0812">Transmembrane</keyword>
<dbReference type="InterPro" id="IPR000515">
    <property type="entry name" value="MetI-like"/>
</dbReference>
<dbReference type="PANTHER" id="PTHR30151">
    <property type="entry name" value="ALKANE SULFONATE ABC TRANSPORTER-RELATED, MEMBRANE SUBUNIT"/>
    <property type="match status" value="1"/>
</dbReference>
<keyword evidence="6 7" id="KW-0472">Membrane</keyword>
<evidence type="ECO:0000256" key="6">
    <source>
        <dbReference type="ARBA" id="ARBA00023136"/>
    </source>
</evidence>
<dbReference type="Gene3D" id="1.10.3720.10">
    <property type="entry name" value="MetI-like"/>
    <property type="match status" value="1"/>
</dbReference>
<dbReference type="PROSITE" id="PS50928">
    <property type="entry name" value="ABC_TM1"/>
    <property type="match status" value="1"/>
</dbReference>
<sequence length="249" mass="27599">MRKTKGFLGRVLVGALLLNLLWHLAALLLNTPVLVDPLTVYSKIGTVWQQSMSAHLLASLRRIVIGISIALVLGLIVALSMFRYKSFGRVMDSFVYFCYPIPKLALLPIIMLLAGLGDVTKIIMIVLIIIFQIIVNLRDSLRNIPQESFLVLTSLGATHAQLMRHLILPAITPEALSTLRVAIGTAISVLFVTETYGTNKGMGFFIVDAWMRISYTEMYVGIVVLGMAGFFLFLLVDGLETALCRWRNS</sequence>
<dbReference type="RefSeq" id="WP_039421043.1">
    <property type="nucleotide sequence ID" value="NZ_JRAI01000053.1"/>
</dbReference>
<comment type="subcellular location">
    <subcellularLocation>
        <location evidence="1 7">Cell membrane</location>
        <topology evidence="1 7">Multi-pass membrane protein</topology>
    </subcellularLocation>
</comment>
<dbReference type="SUPFAM" id="SSF161098">
    <property type="entry name" value="MetI-like"/>
    <property type="match status" value="1"/>
</dbReference>
<evidence type="ECO:0000256" key="4">
    <source>
        <dbReference type="ARBA" id="ARBA00022692"/>
    </source>
</evidence>
<dbReference type="GO" id="GO:0005886">
    <property type="term" value="C:plasma membrane"/>
    <property type="evidence" value="ECO:0007669"/>
    <property type="project" value="UniProtKB-SubCell"/>
</dbReference>
<accession>A0A0A2F3C1</accession>
<evidence type="ECO:0000256" key="3">
    <source>
        <dbReference type="ARBA" id="ARBA00022475"/>
    </source>
</evidence>
<comment type="similarity">
    <text evidence="7">Belongs to the binding-protein-dependent transport system permease family.</text>
</comment>
<feature type="domain" description="ABC transmembrane type-1" evidence="8">
    <location>
        <begin position="56"/>
        <end position="236"/>
    </location>
</feature>
<keyword evidence="2 7" id="KW-0813">Transport</keyword>